<comment type="caution">
    <text evidence="2">The sequence shown here is derived from an EMBL/GenBank/DDBJ whole genome shotgun (WGS) entry which is preliminary data.</text>
</comment>
<evidence type="ECO:0000256" key="1">
    <source>
        <dbReference type="SAM" id="MobiDB-lite"/>
    </source>
</evidence>
<evidence type="ECO:0000313" key="2">
    <source>
        <dbReference type="EMBL" id="KAF9945790.1"/>
    </source>
</evidence>
<reference evidence="2" key="1">
    <citation type="journal article" date="2020" name="Fungal Divers.">
        <title>Resolving the Mortierellaceae phylogeny through synthesis of multi-gene phylogenetics and phylogenomics.</title>
        <authorList>
            <person name="Vandepol N."/>
            <person name="Liber J."/>
            <person name="Desiro A."/>
            <person name="Na H."/>
            <person name="Kennedy M."/>
            <person name="Barry K."/>
            <person name="Grigoriev I.V."/>
            <person name="Miller A.N."/>
            <person name="O'Donnell K."/>
            <person name="Stajich J.E."/>
            <person name="Bonito G."/>
        </authorList>
    </citation>
    <scope>NUCLEOTIDE SEQUENCE</scope>
    <source>
        <strain evidence="2">CK1249</strain>
    </source>
</reference>
<evidence type="ECO:0000313" key="3">
    <source>
        <dbReference type="Proteomes" id="UP000738359"/>
    </source>
</evidence>
<feature type="non-terminal residue" evidence="2">
    <location>
        <position position="1154"/>
    </location>
</feature>
<feature type="region of interest" description="Disordered" evidence="1">
    <location>
        <begin position="478"/>
        <end position="517"/>
    </location>
</feature>
<sequence length="1154" mass="123923">MGVRGLPSLLNDAAVPKEDVHSFAGKRVHVDLMGTYFALIRALYFKLLREEAATLAKQSTLGTTFINVRETLRAVLHFGPQHDPRLRFIAEALHKKFERSGFDRTPNRTFFHLDGQRPYQKRREHAARAAKETTGLTKLDACFVQAPQAPQQPQQQQPPRLRKHSIQDIERKAKNLLHVPHAVLLTVCHFLEEKSWNVHHCAFEADPCIAQHCLAACQIGAPVPVYALSNDSDLFVYPYVRELIRPVWNKRNKFQHFNKQAVLRHLQLDDLQLLLVGIVTKNDYNQQFENYGVSTNLEIAKELRRNGMLPNNALLTGAIARVAAGPSAQTVLAAATAAMRTMVPAVTAYVHHVTVAGQAAPAAVPPGPAPVLNFTDAISVFAQLRQTAIPPGVVPAPAVDINERVLHRLIDLERVKISMRRVRTTHSHVHQDLTRTTGAAPPPVPAGAAPVVLVKSGVHNPPHVDRYDSVSPQAADPQAVNLNTQGGTGFQVRGPQRRQGGAAPGAAPGAAAGAAPAARVRRGSELIAPAAQAPAAPARQLSSSTRFKHAMDNVFQTSVLSVGSVKAKLRHVTGPAAPLGSGLGLTDAQRSLMADTINSAVTALNNLRSHMLQAIPLYISNKLATGPLGAAAHLAHRGRWLDPLLHKANMQMICYNLMSLLAGTSEMLPDHSTGAGPAHKRRKIEGSSTASPASPATSGDGHQSFAAAGDGLQAPAATGAHQSLAARIAQGFRSPPKDDRQTIAWEMFKLLVDNLKHDPVIKVPRPGEGSDSRYRSFVAEKNSREEMSKEVGELVRRHFIELFPILNAKATACGTGPEVGLDGANISTADLVWRFWSMNQRLPPLERIAFTPQAKLVDTFMFEEPRKPSARAIMQRMIGNAGDVVEMLFFGRQSPGNQPKAQPSSYDKRRVSINQLIAGPWPGMSAPPPAAAPAAGAPLAGAAPAPGALVITVAPAPGAPVAGAAPAPVPVPITNVFAVGNLRAHSSAVVAFRQSRTAARQANLPFTATAPALPHPTATVLPNGQPMPYYVPTGTVRTDGRELQVMAYDLRKPSLPPQKFHMPETEKIIKDIEQVFASQQDIVSEFGSYPANHVPVVGIDPGEVVSAAGCGINVNPTTTVNTNGTTTTTTNTATVTNLTVKRAALYAPIFRDRY</sequence>
<proteinExistence type="predicted"/>
<keyword evidence="3" id="KW-1185">Reference proteome</keyword>
<feature type="region of interest" description="Disordered" evidence="1">
    <location>
        <begin position="671"/>
        <end position="707"/>
    </location>
</feature>
<gene>
    <name evidence="2" type="ORF">BGZ70_003568</name>
</gene>
<dbReference type="EMBL" id="JAAAHY010001998">
    <property type="protein sequence ID" value="KAF9945790.1"/>
    <property type="molecule type" value="Genomic_DNA"/>
</dbReference>
<protein>
    <submittedName>
        <fullName evidence="2">Uncharacterized protein</fullName>
    </submittedName>
</protein>
<dbReference type="Proteomes" id="UP000738359">
    <property type="component" value="Unassembled WGS sequence"/>
</dbReference>
<dbReference type="SUPFAM" id="SSF88723">
    <property type="entry name" value="PIN domain-like"/>
    <property type="match status" value="1"/>
</dbReference>
<dbReference type="AlphaFoldDB" id="A0A9P6IVB7"/>
<feature type="compositionally biased region" description="Low complexity" evidence="1">
    <location>
        <begin position="687"/>
        <end position="698"/>
    </location>
</feature>
<dbReference type="InterPro" id="IPR029060">
    <property type="entry name" value="PIN-like_dom_sf"/>
</dbReference>
<feature type="compositionally biased region" description="Low complexity" evidence="1">
    <location>
        <begin position="492"/>
        <end position="517"/>
    </location>
</feature>
<dbReference type="OrthoDB" id="2448982at2759"/>
<name>A0A9P6IVB7_MORAP</name>
<feature type="region of interest" description="Disordered" evidence="1">
    <location>
        <begin position="426"/>
        <end position="445"/>
    </location>
</feature>
<dbReference type="PANTHER" id="PTHR48125:SF10">
    <property type="entry name" value="OS12G0136300 PROTEIN"/>
    <property type="match status" value="1"/>
</dbReference>
<dbReference type="Gene3D" id="3.40.50.1010">
    <property type="entry name" value="5'-nuclease"/>
    <property type="match status" value="1"/>
</dbReference>
<organism evidence="2 3">
    <name type="scientific">Mortierella alpina</name>
    <name type="common">Oleaginous fungus</name>
    <name type="synonym">Mortierella renispora</name>
    <dbReference type="NCBI Taxonomy" id="64518"/>
    <lineage>
        <taxon>Eukaryota</taxon>
        <taxon>Fungi</taxon>
        <taxon>Fungi incertae sedis</taxon>
        <taxon>Mucoromycota</taxon>
        <taxon>Mortierellomycotina</taxon>
        <taxon>Mortierellomycetes</taxon>
        <taxon>Mortierellales</taxon>
        <taxon>Mortierellaceae</taxon>
        <taxon>Mortierella</taxon>
    </lineage>
</organism>
<dbReference type="PANTHER" id="PTHR48125">
    <property type="entry name" value="LP07818P1"/>
    <property type="match status" value="1"/>
</dbReference>
<accession>A0A9P6IVB7</accession>